<sequence>MLKSSIFAIGGCLDACRDCTQTSGIGTRIWNLTDRPIELQIRVGSILKRGHTLKPGSSKRLDSKNIYKAYMPNSGGGGGNMYRYFGYNLLTFSSLSSICLDLNVSSGIGNVYVGKPGILFGHAFLGRTITSCALLSIWRAANSTWSITPEAFKQDGSTIAGTVVTPIITNIPNGWNVYSYVLLLTNFLTEELQAEFLVVELTCKLLKFNSPKGVVIQSDSSIVVAAMKEVLTYTS</sequence>
<dbReference type="Proteomes" id="UP000631114">
    <property type="component" value="Unassembled WGS sequence"/>
</dbReference>
<protein>
    <submittedName>
        <fullName evidence="1">Uncharacterized protein</fullName>
    </submittedName>
</protein>
<dbReference type="AlphaFoldDB" id="A0A835M955"/>
<accession>A0A835M955</accession>
<keyword evidence="2" id="KW-1185">Reference proteome</keyword>
<reference evidence="1 2" key="1">
    <citation type="submission" date="2020-10" db="EMBL/GenBank/DDBJ databases">
        <title>The Coptis chinensis genome and diversification of protoberbering-type alkaloids.</title>
        <authorList>
            <person name="Wang B."/>
            <person name="Shu S."/>
            <person name="Song C."/>
            <person name="Liu Y."/>
        </authorList>
    </citation>
    <scope>NUCLEOTIDE SEQUENCE [LARGE SCALE GENOMIC DNA]</scope>
    <source>
        <strain evidence="1">HL-2020</strain>
        <tissue evidence="1">Leaf</tissue>
    </source>
</reference>
<dbReference type="EMBL" id="JADFTS010000002">
    <property type="protein sequence ID" value="KAF9618369.1"/>
    <property type="molecule type" value="Genomic_DNA"/>
</dbReference>
<gene>
    <name evidence="1" type="ORF">IFM89_001004</name>
</gene>
<dbReference type="OrthoDB" id="1919749at2759"/>
<proteinExistence type="predicted"/>
<comment type="caution">
    <text evidence="1">The sequence shown here is derived from an EMBL/GenBank/DDBJ whole genome shotgun (WGS) entry which is preliminary data.</text>
</comment>
<evidence type="ECO:0000313" key="1">
    <source>
        <dbReference type="EMBL" id="KAF9618369.1"/>
    </source>
</evidence>
<organism evidence="1 2">
    <name type="scientific">Coptis chinensis</name>
    <dbReference type="NCBI Taxonomy" id="261450"/>
    <lineage>
        <taxon>Eukaryota</taxon>
        <taxon>Viridiplantae</taxon>
        <taxon>Streptophyta</taxon>
        <taxon>Embryophyta</taxon>
        <taxon>Tracheophyta</taxon>
        <taxon>Spermatophyta</taxon>
        <taxon>Magnoliopsida</taxon>
        <taxon>Ranunculales</taxon>
        <taxon>Ranunculaceae</taxon>
        <taxon>Coptidoideae</taxon>
        <taxon>Coptis</taxon>
    </lineage>
</organism>
<evidence type="ECO:0000313" key="2">
    <source>
        <dbReference type="Proteomes" id="UP000631114"/>
    </source>
</evidence>
<name>A0A835M955_9MAGN</name>